<protein>
    <submittedName>
        <fullName evidence="1">Uncharacterized protein</fullName>
    </submittedName>
</protein>
<sequence>MTAHSCKEASTSHKPPWARTSSIHAYGPAHKCKLPPKSRTSIFSFTWPTKAPKQAQSTQMGHCTFTTPAHDRKFTIPSSGPVHAQSIAHGLHLTLHANQAPPRRVNGPSILDGPHSHAHSRTRIKPPRHLHMAHQSNSSNSSSRTGRSRKAPKHFAWARFKTPTLTHAHCNDPKIGSLPALGSRSA</sequence>
<dbReference type="Proteomes" id="UP000091857">
    <property type="component" value="Chromosome 11"/>
</dbReference>
<reference evidence="2" key="1">
    <citation type="journal article" date="2016" name="Nat. Biotechnol.">
        <title>Sequencing wild and cultivated cassava and related species reveals extensive interspecific hybridization and genetic diversity.</title>
        <authorList>
            <person name="Bredeson J.V."/>
            <person name="Lyons J.B."/>
            <person name="Prochnik S.E."/>
            <person name="Wu G.A."/>
            <person name="Ha C.M."/>
            <person name="Edsinger-Gonzales E."/>
            <person name="Grimwood J."/>
            <person name="Schmutz J."/>
            <person name="Rabbi I.Y."/>
            <person name="Egesi C."/>
            <person name="Nauluvula P."/>
            <person name="Lebot V."/>
            <person name="Ndunguru J."/>
            <person name="Mkamilo G."/>
            <person name="Bart R.S."/>
            <person name="Setter T.L."/>
            <person name="Gleadow R.M."/>
            <person name="Kulakow P."/>
            <person name="Ferguson M.E."/>
            <person name="Rounsley S."/>
            <person name="Rokhsar D.S."/>
        </authorList>
    </citation>
    <scope>NUCLEOTIDE SEQUENCE [LARGE SCALE GENOMIC DNA]</scope>
    <source>
        <strain evidence="2">cv. AM560-2</strain>
    </source>
</reference>
<gene>
    <name evidence="1" type="ORF">MANES_11G068178v8</name>
</gene>
<accession>A0ACB7GZ75</accession>
<proteinExistence type="predicted"/>
<organism evidence="1 2">
    <name type="scientific">Manihot esculenta</name>
    <name type="common">Cassava</name>
    <name type="synonym">Jatropha manihot</name>
    <dbReference type="NCBI Taxonomy" id="3983"/>
    <lineage>
        <taxon>Eukaryota</taxon>
        <taxon>Viridiplantae</taxon>
        <taxon>Streptophyta</taxon>
        <taxon>Embryophyta</taxon>
        <taxon>Tracheophyta</taxon>
        <taxon>Spermatophyta</taxon>
        <taxon>Magnoliopsida</taxon>
        <taxon>eudicotyledons</taxon>
        <taxon>Gunneridae</taxon>
        <taxon>Pentapetalae</taxon>
        <taxon>rosids</taxon>
        <taxon>fabids</taxon>
        <taxon>Malpighiales</taxon>
        <taxon>Euphorbiaceae</taxon>
        <taxon>Crotonoideae</taxon>
        <taxon>Manihoteae</taxon>
        <taxon>Manihot</taxon>
    </lineage>
</organism>
<dbReference type="EMBL" id="CM004397">
    <property type="protein sequence ID" value="KAG8643991.1"/>
    <property type="molecule type" value="Genomic_DNA"/>
</dbReference>
<name>A0ACB7GZ75_MANES</name>
<comment type="caution">
    <text evidence="1">The sequence shown here is derived from an EMBL/GenBank/DDBJ whole genome shotgun (WGS) entry which is preliminary data.</text>
</comment>
<keyword evidence="2" id="KW-1185">Reference proteome</keyword>
<evidence type="ECO:0000313" key="1">
    <source>
        <dbReference type="EMBL" id="KAG8643991.1"/>
    </source>
</evidence>
<evidence type="ECO:0000313" key="2">
    <source>
        <dbReference type="Proteomes" id="UP000091857"/>
    </source>
</evidence>